<proteinExistence type="predicted"/>
<comment type="caution">
    <text evidence="2">The sequence shown here is derived from an EMBL/GenBank/DDBJ whole genome shotgun (WGS) entry which is preliminary data.</text>
</comment>
<keyword evidence="3" id="KW-1185">Reference proteome</keyword>
<dbReference type="EMBL" id="LAYZ01000026">
    <property type="protein sequence ID" value="KKK32922.1"/>
    <property type="molecule type" value="Genomic_DNA"/>
</dbReference>
<protein>
    <submittedName>
        <fullName evidence="2">Uncharacterized protein</fullName>
    </submittedName>
</protein>
<evidence type="ECO:0000256" key="1">
    <source>
        <dbReference type="SAM" id="MobiDB-lite"/>
    </source>
</evidence>
<name>A0A0M2SJ96_9STAP</name>
<dbReference type="Proteomes" id="UP000034287">
    <property type="component" value="Unassembled WGS sequence"/>
</dbReference>
<dbReference type="OrthoDB" id="2390171at2"/>
<organism evidence="2 3">
    <name type="scientific">Salinicoccus sediminis</name>
    <dbReference type="NCBI Taxonomy" id="1432562"/>
    <lineage>
        <taxon>Bacteria</taxon>
        <taxon>Bacillati</taxon>
        <taxon>Bacillota</taxon>
        <taxon>Bacilli</taxon>
        <taxon>Bacillales</taxon>
        <taxon>Staphylococcaceae</taxon>
        <taxon>Salinicoccus</taxon>
    </lineage>
</organism>
<evidence type="ECO:0000313" key="2">
    <source>
        <dbReference type="EMBL" id="KKK32922.1"/>
    </source>
</evidence>
<accession>A0A0M2SJ96</accession>
<gene>
    <name evidence="2" type="ORF">WN59_12805</name>
</gene>
<dbReference type="PATRIC" id="fig|1432562.3.peg.2569"/>
<sequence>MWWIVAIVIFASIGGFGSEYLKHLRKMEKIKVEAVDKQLELERLKQENFLLENQHMKSELERIKEENKKLLESKQKDKESPWLIEETRTDKEE</sequence>
<feature type="region of interest" description="Disordered" evidence="1">
    <location>
        <begin position="71"/>
        <end position="93"/>
    </location>
</feature>
<dbReference type="AlphaFoldDB" id="A0A0M2SJ96"/>
<evidence type="ECO:0000313" key="3">
    <source>
        <dbReference type="Proteomes" id="UP000034287"/>
    </source>
</evidence>
<reference evidence="2 3" key="1">
    <citation type="submission" date="2015-04" db="EMBL/GenBank/DDBJ databases">
        <title>Taxonomic description and genome sequence of Salinicoccus sediminis sp. nov., a novel hyper halotolerant bacterium isolated from marine sediment.</title>
        <authorList>
            <person name="Mathan Kumar R."/>
            <person name="Kaur G."/>
            <person name="Kumar N."/>
            <person name="Kumar A."/>
            <person name="Singh N.K."/>
            <person name="Kaur N."/>
            <person name="Mayilraj S."/>
        </authorList>
    </citation>
    <scope>NUCLEOTIDE SEQUENCE [LARGE SCALE GENOMIC DNA]</scope>
    <source>
        <strain evidence="2 3">SV-16</strain>
    </source>
</reference>
<dbReference type="RefSeq" id="WP_046580733.1">
    <property type="nucleotide sequence ID" value="NZ_LAYZ01000026.1"/>
</dbReference>